<dbReference type="FunCoup" id="B4D7Y3">
    <property type="interactions" value="251"/>
</dbReference>
<evidence type="ECO:0000256" key="2">
    <source>
        <dbReference type="ARBA" id="ARBA00022475"/>
    </source>
</evidence>
<evidence type="ECO:0000256" key="6">
    <source>
        <dbReference type="ARBA" id="ARBA00038076"/>
    </source>
</evidence>
<dbReference type="InterPro" id="IPR025857">
    <property type="entry name" value="MacB_PCD"/>
</dbReference>
<protein>
    <recommendedName>
        <fullName evidence="12">Multidrug ABC transporter substrate-binding protein</fullName>
    </recommendedName>
</protein>
<dbReference type="EMBL" id="ABVL01000019">
    <property type="protein sequence ID" value="EDY17506.1"/>
    <property type="molecule type" value="Genomic_DNA"/>
</dbReference>
<comment type="similarity">
    <text evidence="6">Belongs to the ABC-4 integral membrane protein family.</text>
</comment>
<feature type="transmembrane region" description="Helical" evidence="7">
    <location>
        <begin position="281"/>
        <end position="306"/>
    </location>
</feature>
<dbReference type="GO" id="GO:0005886">
    <property type="term" value="C:plasma membrane"/>
    <property type="evidence" value="ECO:0007669"/>
    <property type="project" value="UniProtKB-SubCell"/>
</dbReference>
<feature type="transmembrane region" description="Helical" evidence="7">
    <location>
        <begin position="370"/>
        <end position="388"/>
    </location>
</feature>
<evidence type="ECO:0000313" key="10">
    <source>
        <dbReference type="EMBL" id="EDY17506.1"/>
    </source>
</evidence>
<evidence type="ECO:0000256" key="4">
    <source>
        <dbReference type="ARBA" id="ARBA00022989"/>
    </source>
</evidence>
<evidence type="ECO:0000256" key="7">
    <source>
        <dbReference type="SAM" id="Phobius"/>
    </source>
</evidence>
<dbReference type="PANTHER" id="PTHR30572">
    <property type="entry name" value="MEMBRANE COMPONENT OF TRANSPORTER-RELATED"/>
    <property type="match status" value="1"/>
</dbReference>
<comment type="caution">
    <text evidence="10">The sequence shown here is derived from an EMBL/GenBank/DDBJ whole genome shotgun (WGS) entry which is preliminary data.</text>
</comment>
<feature type="transmembrane region" description="Helical" evidence="7">
    <location>
        <begin position="326"/>
        <end position="350"/>
    </location>
</feature>
<dbReference type="GO" id="GO:0022857">
    <property type="term" value="F:transmembrane transporter activity"/>
    <property type="evidence" value="ECO:0007669"/>
    <property type="project" value="TreeGrafter"/>
</dbReference>
<dbReference type="PANTHER" id="PTHR30572:SF4">
    <property type="entry name" value="ABC TRANSPORTER PERMEASE YTRF"/>
    <property type="match status" value="1"/>
</dbReference>
<dbReference type="InterPro" id="IPR003838">
    <property type="entry name" value="ABC3_permease_C"/>
</dbReference>
<dbReference type="InParanoid" id="B4D7Y3"/>
<evidence type="ECO:0000256" key="3">
    <source>
        <dbReference type="ARBA" id="ARBA00022692"/>
    </source>
</evidence>
<evidence type="ECO:0000259" key="8">
    <source>
        <dbReference type="Pfam" id="PF02687"/>
    </source>
</evidence>
<proteinExistence type="inferred from homology"/>
<dbReference type="Pfam" id="PF12704">
    <property type="entry name" value="MacB_PCD"/>
    <property type="match status" value="1"/>
</dbReference>
<keyword evidence="2" id="KW-1003">Cell membrane</keyword>
<evidence type="ECO:0008006" key="12">
    <source>
        <dbReference type="Google" id="ProtNLM"/>
    </source>
</evidence>
<dbReference type="STRING" id="497964.CfE428DRAFT_5023"/>
<evidence type="ECO:0000313" key="11">
    <source>
        <dbReference type="Proteomes" id="UP000005824"/>
    </source>
</evidence>
<keyword evidence="3 7" id="KW-0812">Transmembrane</keyword>
<keyword evidence="11" id="KW-1185">Reference proteome</keyword>
<dbReference type="eggNOG" id="COG0577">
    <property type="taxonomic scope" value="Bacteria"/>
</dbReference>
<evidence type="ECO:0000256" key="1">
    <source>
        <dbReference type="ARBA" id="ARBA00004651"/>
    </source>
</evidence>
<sequence length="405" mass="43425">MKLTATFRIALRALKRNKMRSILTMLGIIIGVAAVIAMVGVGNGAKAEVEAQIATLGKNMILVFSGSMTSSGVRGGYGAAGTMKIEDAEAILRETPGVTLVSPEIRTSAQVAAGNQNWYTSVLGESEDYFEMREWEFTEGSSFTDQDVRSANKVGVIGKTTAQMIFGEEDPVGQIIRVRNVPFRITGLLKSKGFSLGGNDQDDVFVVPYTTAMKRLTGATVLRGINVQAANDDVMTRVQDQISSLLRQRHNIRPGHDDDFTVRGQQDIAEMATAQSKTMTILLGAIASVSLIVGGIGIMNIMLVSVTERTREIGIRMAIGAHGWDILLQFLIEAVTLSSLGGLIGIAIGFATAESISHFVGWPIMVPPVYVIGSFLFSAAVGVFFGLYPAKKAAALDPIDALRYE</sequence>
<name>B4D7Y3_9BACT</name>
<dbReference type="InterPro" id="IPR050250">
    <property type="entry name" value="Macrolide_Exporter_MacB"/>
</dbReference>
<dbReference type="RefSeq" id="WP_006982344.1">
    <property type="nucleotide sequence ID" value="NZ_ABVL01000019.1"/>
</dbReference>
<feature type="domain" description="MacB-like periplasmic core" evidence="9">
    <location>
        <begin position="21"/>
        <end position="244"/>
    </location>
</feature>
<feature type="domain" description="ABC3 transporter permease C-terminal" evidence="8">
    <location>
        <begin position="285"/>
        <end position="397"/>
    </location>
</feature>
<feature type="transmembrane region" description="Helical" evidence="7">
    <location>
        <begin position="21"/>
        <end position="42"/>
    </location>
</feature>
<keyword evidence="4 7" id="KW-1133">Transmembrane helix</keyword>
<organism evidence="10 11">
    <name type="scientific">Chthoniobacter flavus Ellin428</name>
    <dbReference type="NCBI Taxonomy" id="497964"/>
    <lineage>
        <taxon>Bacteria</taxon>
        <taxon>Pseudomonadati</taxon>
        <taxon>Verrucomicrobiota</taxon>
        <taxon>Spartobacteria</taxon>
        <taxon>Chthoniobacterales</taxon>
        <taxon>Chthoniobacteraceae</taxon>
        <taxon>Chthoniobacter</taxon>
    </lineage>
</organism>
<keyword evidence="5 7" id="KW-0472">Membrane</keyword>
<dbReference type="Proteomes" id="UP000005824">
    <property type="component" value="Unassembled WGS sequence"/>
</dbReference>
<accession>B4D7Y3</accession>
<gene>
    <name evidence="10" type="ORF">CfE428DRAFT_5023</name>
</gene>
<dbReference type="Pfam" id="PF02687">
    <property type="entry name" value="FtsX"/>
    <property type="match status" value="1"/>
</dbReference>
<evidence type="ECO:0000256" key="5">
    <source>
        <dbReference type="ARBA" id="ARBA00023136"/>
    </source>
</evidence>
<evidence type="ECO:0000259" key="9">
    <source>
        <dbReference type="Pfam" id="PF12704"/>
    </source>
</evidence>
<dbReference type="AlphaFoldDB" id="B4D7Y3"/>
<reference evidence="10 11" key="1">
    <citation type="journal article" date="2011" name="J. Bacteriol.">
        <title>Genome sequence of Chthoniobacter flavus Ellin428, an aerobic heterotrophic soil bacterium.</title>
        <authorList>
            <person name="Kant R."/>
            <person name="van Passel M.W."/>
            <person name="Palva A."/>
            <person name="Lucas S."/>
            <person name="Lapidus A."/>
            <person name="Glavina Del Rio T."/>
            <person name="Dalin E."/>
            <person name="Tice H."/>
            <person name="Bruce D."/>
            <person name="Goodwin L."/>
            <person name="Pitluck S."/>
            <person name="Larimer F.W."/>
            <person name="Land M.L."/>
            <person name="Hauser L."/>
            <person name="Sangwan P."/>
            <person name="de Vos W.M."/>
            <person name="Janssen P.H."/>
            <person name="Smidt H."/>
        </authorList>
    </citation>
    <scope>NUCLEOTIDE SEQUENCE [LARGE SCALE GENOMIC DNA]</scope>
    <source>
        <strain evidence="10 11">Ellin428</strain>
    </source>
</reference>
<comment type="subcellular location">
    <subcellularLocation>
        <location evidence="1">Cell membrane</location>
        <topology evidence="1">Multi-pass membrane protein</topology>
    </subcellularLocation>
</comment>